<reference evidence="3 4" key="1">
    <citation type="submission" date="2019-03" db="EMBL/GenBank/DDBJ databases">
        <title>Genomic Encyclopedia of Type Strains, Phase III (KMG-III): the genomes of soil and plant-associated and newly described type strains.</title>
        <authorList>
            <person name="Whitman W."/>
        </authorList>
    </citation>
    <scope>NUCLEOTIDE SEQUENCE [LARGE SCALE GENOMIC DNA]</scope>
    <source>
        <strain evidence="3 4">VKM Ac-2527</strain>
    </source>
</reference>
<name>A0A4R6KDY3_9ACTN</name>
<dbReference type="InterPro" id="IPR023393">
    <property type="entry name" value="START-like_dom_sf"/>
</dbReference>
<accession>A0A4R6KDY3</accession>
<dbReference type="EMBL" id="SNWQ01000011">
    <property type="protein sequence ID" value="TDO46154.1"/>
    <property type="molecule type" value="Genomic_DNA"/>
</dbReference>
<evidence type="ECO:0000313" key="3">
    <source>
        <dbReference type="EMBL" id="TDO46154.1"/>
    </source>
</evidence>
<evidence type="ECO:0000259" key="2">
    <source>
        <dbReference type="Pfam" id="PF08327"/>
    </source>
</evidence>
<comment type="similarity">
    <text evidence="1">Belongs to the AHA1 family.</text>
</comment>
<feature type="domain" description="Activator of Hsp90 ATPase homologue 1/2-like C-terminal" evidence="2">
    <location>
        <begin position="15"/>
        <end position="134"/>
    </location>
</feature>
<gene>
    <name evidence="3" type="ORF">EV643_1116</name>
</gene>
<dbReference type="AlphaFoldDB" id="A0A4R6KDY3"/>
<proteinExistence type="inferred from homology"/>
<dbReference type="SUPFAM" id="SSF55961">
    <property type="entry name" value="Bet v1-like"/>
    <property type="match status" value="1"/>
</dbReference>
<dbReference type="Proteomes" id="UP000295388">
    <property type="component" value="Unassembled WGS sequence"/>
</dbReference>
<sequence>MTVPAEPVVVERRINARRDTVFSYFTDPARWLQWQGIDAELEALPGGRLRMNVRGDGYASGTFTVVDPPHRIVFTWGWEMAGNPVPPGSSTIEVDLIDEGEVTLVRLTHRDLPPESRDLHAQGWEHYLDRLAARAAGSDPGRDPWLVDNP</sequence>
<dbReference type="InterPro" id="IPR013538">
    <property type="entry name" value="ASHA1/2-like_C"/>
</dbReference>
<comment type="caution">
    <text evidence="3">The sequence shown here is derived from an EMBL/GenBank/DDBJ whole genome shotgun (WGS) entry which is preliminary data.</text>
</comment>
<evidence type="ECO:0000313" key="4">
    <source>
        <dbReference type="Proteomes" id="UP000295388"/>
    </source>
</evidence>
<keyword evidence="4" id="KW-1185">Reference proteome</keyword>
<dbReference type="CDD" id="cd07814">
    <property type="entry name" value="SRPBCC_CalC_Aha1-like"/>
    <property type="match status" value="1"/>
</dbReference>
<dbReference type="Gene3D" id="3.30.530.20">
    <property type="match status" value="1"/>
</dbReference>
<protein>
    <submittedName>
        <fullName evidence="3">Uncharacterized protein YndB with AHSA1/START domain</fullName>
    </submittedName>
</protein>
<dbReference type="OrthoDB" id="268331at2"/>
<evidence type="ECO:0000256" key="1">
    <source>
        <dbReference type="ARBA" id="ARBA00006817"/>
    </source>
</evidence>
<organism evidence="3 4">
    <name type="scientific">Kribbella caucasensis</name>
    <dbReference type="NCBI Taxonomy" id="2512215"/>
    <lineage>
        <taxon>Bacteria</taxon>
        <taxon>Bacillati</taxon>
        <taxon>Actinomycetota</taxon>
        <taxon>Actinomycetes</taxon>
        <taxon>Propionibacteriales</taxon>
        <taxon>Kribbellaceae</taxon>
        <taxon>Kribbella</taxon>
    </lineage>
</organism>
<dbReference type="Pfam" id="PF08327">
    <property type="entry name" value="AHSA1"/>
    <property type="match status" value="1"/>
</dbReference>
<dbReference type="RefSeq" id="WP_133802050.1">
    <property type="nucleotide sequence ID" value="NZ_SNWQ01000011.1"/>
</dbReference>